<evidence type="ECO:0000313" key="4">
    <source>
        <dbReference type="Proteomes" id="UP000274271"/>
    </source>
</evidence>
<reference evidence="3 4" key="1">
    <citation type="submission" date="2018-11" db="EMBL/GenBank/DDBJ databases">
        <authorList>
            <person name="Zhou Z."/>
            <person name="Wang G."/>
        </authorList>
    </citation>
    <scope>NUCLEOTIDE SEQUENCE [LARGE SCALE GENOMIC DNA]</scope>
    <source>
        <strain evidence="3 4">KCTC42998</strain>
    </source>
</reference>
<dbReference type="Proteomes" id="UP000274271">
    <property type="component" value="Unassembled WGS sequence"/>
</dbReference>
<sequence length="70" mass="7690">MKRNMGFGDKVVRLLIACILIALFIADVLNGVWAVVAMTGAGLLIATSFMNFCPLYAVFGIRTNHRKKMS</sequence>
<keyword evidence="4" id="KW-1185">Reference proteome</keyword>
<organism evidence="3 4">
    <name type="scientific">Larkinella knui</name>
    <dbReference type="NCBI Taxonomy" id="2025310"/>
    <lineage>
        <taxon>Bacteria</taxon>
        <taxon>Pseudomonadati</taxon>
        <taxon>Bacteroidota</taxon>
        <taxon>Cytophagia</taxon>
        <taxon>Cytophagales</taxon>
        <taxon>Spirosomataceae</taxon>
        <taxon>Larkinella</taxon>
    </lineage>
</organism>
<accession>A0A3P1CU11</accession>
<dbReference type="RefSeq" id="WP_124902673.1">
    <property type="nucleotide sequence ID" value="NZ_RQJP01000001.1"/>
</dbReference>
<dbReference type="AlphaFoldDB" id="A0A3P1CU11"/>
<dbReference type="EMBL" id="RQJP01000001">
    <property type="protein sequence ID" value="RRB16749.1"/>
    <property type="molecule type" value="Genomic_DNA"/>
</dbReference>
<feature type="transmembrane region" description="Helical" evidence="1">
    <location>
        <begin position="41"/>
        <end position="61"/>
    </location>
</feature>
<name>A0A3P1CU11_9BACT</name>
<feature type="transmembrane region" description="Helical" evidence="1">
    <location>
        <begin position="12"/>
        <end position="35"/>
    </location>
</feature>
<evidence type="ECO:0000259" key="2">
    <source>
        <dbReference type="Pfam" id="PF11127"/>
    </source>
</evidence>
<evidence type="ECO:0000313" key="3">
    <source>
        <dbReference type="EMBL" id="RRB16749.1"/>
    </source>
</evidence>
<dbReference type="InterPro" id="IPR021309">
    <property type="entry name" value="YgaP-like_TM"/>
</dbReference>
<keyword evidence="1" id="KW-0812">Transmembrane</keyword>
<dbReference type="Pfam" id="PF11127">
    <property type="entry name" value="YgaP-like_TM"/>
    <property type="match status" value="1"/>
</dbReference>
<keyword evidence="1" id="KW-1133">Transmembrane helix</keyword>
<feature type="domain" description="Inner membrane protein YgaP-like transmembrane" evidence="2">
    <location>
        <begin position="1"/>
        <end position="66"/>
    </location>
</feature>
<comment type="caution">
    <text evidence="3">The sequence shown here is derived from an EMBL/GenBank/DDBJ whole genome shotgun (WGS) entry which is preliminary data.</text>
</comment>
<dbReference type="OrthoDB" id="9804804at2"/>
<proteinExistence type="predicted"/>
<gene>
    <name evidence="3" type="ORF">EHT87_00190</name>
</gene>
<protein>
    <submittedName>
        <fullName evidence="3">DUF2892 domain-containing protein</fullName>
    </submittedName>
</protein>
<keyword evidence="1" id="KW-0472">Membrane</keyword>
<evidence type="ECO:0000256" key="1">
    <source>
        <dbReference type="SAM" id="Phobius"/>
    </source>
</evidence>